<dbReference type="PANTHER" id="PTHR47074">
    <property type="entry name" value="BNAC02G40300D PROTEIN"/>
    <property type="match status" value="1"/>
</dbReference>
<gene>
    <name evidence="3" type="ORF">ISN44_As10g010130</name>
</gene>
<reference evidence="3 4" key="1">
    <citation type="submission" date="2020-12" db="EMBL/GenBank/DDBJ databases">
        <title>Concerted genomic and epigenomic changes stabilize Arabidopsis allopolyploids.</title>
        <authorList>
            <person name="Chen Z."/>
        </authorList>
    </citation>
    <scope>NUCLEOTIDE SEQUENCE [LARGE SCALE GENOMIC DNA]</scope>
    <source>
        <strain evidence="3">As9502</strain>
        <tissue evidence="3">Leaf</tissue>
    </source>
</reference>
<dbReference type="GO" id="GO:0003676">
    <property type="term" value="F:nucleic acid binding"/>
    <property type="evidence" value="ECO:0007669"/>
    <property type="project" value="InterPro"/>
</dbReference>
<feature type="domain" description="RNase H type-1" evidence="2">
    <location>
        <begin position="152"/>
        <end position="272"/>
    </location>
</feature>
<accession>A0A8T1ZW70</accession>
<evidence type="ECO:0000313" key="4">
    <source>
        <dbReference type="Proteomes" id="UP000694251"/>
    </source>
</evidence>
<dbReference type="Proteomes" id="UP000694251">
    <property type="component" value="Chromosome 10"/>
</dbReference>
<comment type="caution">
    <text evidence="3">The sequence shown here is derived from an EMBL/GenBank/DDBJ whole genome shotgun (WGS) entry which is preliminary data.</text>
</comment>
<sequence length="382" mass="42797">MRSALFISILLIFLLLSPAQGSRLERAVRELIRHEIKVWSWSTLPLPDQGFAASSSGNIDYVLRLMRRGELPANLRAAIPWLLWGIWKVRNSTLYAAKVNDPYIIIATALEEMEEWTILNHNTTQETVKEASRRGRQVLRWLKPPLGCLKCNIHASWVSDTTHCGGAWIFRNHIGNVFFHARVAFLPMMNRISAKLHCILWCLRILHDLHIHTCEIWSDCTAAMTTLEKPLEWLKYRSQLDKIFQVILVMGKVRFNLSSPKANTLARDIANSVTKEGRFTSYLALGDYGCSLKPSSSSSSSSSLHQSSHEGLGVEEVHDRLITGSPSSISKSSAMTSQALSSSSQTAQRYVEERGIEDLVQAGLCGHNSTPSILLHHGCPQT</sequence>
<dbReference type="GO" id="GO:0004523">
    <property type="term" value="F:RNA-DNA hybrid ribonuclease activity"/>
    <property type="evidence" value="ECO:0007669"/>
    <property type="project" value="InterPro"/>
</dbReference>
<dbReference type="PANTHER" id="PTHR47074:SF53">
    <property type="entry name" value="REVERSE TRANSCRIPTASE-LIKE PROTEIN"/>
    <property type="match status" value="1"/>
</dbReference>
<evidence type="ECO:0000256" key="1">
    <source>
        <dbReference type="SAM" id="SignalP"/>
    </source>
</evidence>
<dbReference type="AlphaFoldDB" id="A0A8T1ZW70"/>
<dbReference type="OrthoDB" id="1097030at2759"/>
<name>A0A8T1ZW70_ARASU</name>
<keyword evidence="1" id="KW-0732">Signal</keyword>
<proteinExistence type="predicted"/>
<dbReference type="InterPro" id="IPR002156">
    <property type="entry name" value="RNaseH_domain"/>
</dbReference>
<feature type="chain" id="PRO_5035880875" evidence="1">
    <location>
        <begin position="22"/>
        <end position="382"/>
    </location>
</feature>
<dbReference type="Pfam" id="PF13456">
    <property type="entry name" value="RVT_3"/>
    <property type="match status" value="1"/>
</dbReference>
<evidence type="ECO:0000259" key="2">
    <source>
        <dbReference type="Pfam" id="PF13456"/>
    </source>
</evidence>
<dbReference type="InterPro" id="IPR052929">
    <property type="entry name" value="RNase_H-like_EbsB-rel"/>
</dbReference>
<protein>
    <submittedName>
        <fullName evidence="3">Ribonuclease H domain</fullName>
    </submittedName>
</protein>
<keyword evidence="4" id="KW-1185">Reference proteome</keyword>
<organism evidence="3 4">
    <name type="scientific">Arabidopsis suecica</name>
    <name type="common">Swedish thale-cress</name>
    <name type="synonym">Cardaminopsis suecica</name>
    <dbReference type="NCBI Taxonomy" id="45249"/>
    <lineage>
        <taxon>Eukaryota</taxon>
        <taxon>Viridiplantae</taxon>
        <taxon>Streptophyta</taxon>
        <taxon>Embryophyta</taxon>
        <taxon>Tracheophyta</taxon>
        <taxon>Spermatophyta</taxon>
        <taxon>Magnoliopsida</taxon>
        <taxon>eudicotyledons</taxon>
        <taxon>Gunneridae</taxon>
        <taxon>Pentapetalae</taxon>
        <taxon>rosids</taxon>
        <taxon>malvids</taxon>
        <taxon>Brassicales</taxon>
        <taxon>Brassicaceae</taxon>
        <taxon>Camelineae</taxon>
        <taxon>Arabidopsis</taxon>
    </lineage>
</organism>
<evidence type="ECO:0000313" key="3">
    <source>
        <dbReference type="EMBL" id="KAG7564244.1"/>
    </source>
</evidence>
<dbReference type="EMBL" id="JAEFBJ010000010">
    <property type="protein sequence ID" value="KAG7564244.1"/>
    <property type="molecule type" value="Genomic_DNA"/>
</dbReference>
<feature type="signal peptide" evidence="1">
    <location>
        <begin position="1"/>
        <end position="21"/>
    </location>
</feature>